<dbReference type="AlphaFoldDB" id="A0A0R0BU30"/>
<evidence type="ECO:0000313" key="2">
    <source>
        <dbReference type="Proteomes" id="UP000051254"/>
    </source>
</evidence>
<evidence type="ECO:0000313" key="1">
    <source>
        <dbReference type="EMBL" id="KRG57012.1"/>
    </source>
</evidence>
<dbReference type="InterPro" id="IPR012347">
    <property type="entry name" value="Ferritin-like"/>
</dbReference>
<organism evidence="1 2">
    <name type="scientific">Stenotrophomonas koreensis</name>
    <dbReference type="NCBI Taxonomy" id="266128"/>
    <lineage>
        <taxon>Bacteria</taxon>
        <taxon>Pseudomonadati</taxon>
        <taxon>Pseudomonadota</taxon>
        <taxon>Gammaproteobacteria</taxon>
        <taxon>Lysobacterales</taxon>
        <taxon>Lysobacteraceae</taxon>
        <taxon>Stenotrophomonas</taxon>
    </lineage>
</organism>
<keyword evidence="2" id="KW-1185">Reference proteome</keyword>
<dbReference type="SUPFAM" id="SSF47240">
    <property type="entry name" value="Ferritin-like"/>
    <property type="match status" value="1"/>
</dbReference>
<comment type="caution">
    <text evidence="1">The sequence shown here is derived from an EMBL/GenBank/DDBJ whole genome shotgun (WGS) entry which is preliminary data.</text>
</comment>
<reference evidence="1 2" key="1">
    <citation type="submission" date="2015-05" db="EMBL/GenBank/DDBJ databases">
        <title>Genome sequencing and analysis of members of genus Stenotrophomonas.</title>
        <authorList>
            <person name="Patil P.P."/>
            <person name="Midha S."/>
            <person name="Patil P.B."/>
        </authorList>
    </citation>
    <scope>NUCLEOTIDE SEQUENCE [LARGE SCALE GENOMIC DNA]</scope>
    <source>
        <strain evidence="1 2">DSM 17805</strain>
    </source>
</reference>
<dbReference type="OrthoDB" id="5983475at2"/>
<dbReference type="RefSeq" id="WP_057666431.1">
    <property type="nucleotide sequence ID" value="NZ_LDJH01000017.1"/>
</dbReference>
<name>A0A0R0BU30_9GAMM</name>
<dbReference type="EMBL" id="LDJH01000017">
    <property type="protein sequence ID" value="KRG57012.1"/>
    <property type="molecule type" value="Genomic_DNA"/>
</dbReference>
<dbReference type="InterPro" id="IPR009078">
    <property type="entry name" value="Ferritin-like_SF"/>
</dbReference>
<sequence length="200" mass="22162">MASKTNNTQLTELLLQALETERGGIQIYTAAIEAAQNEDLRNEWQEYLDQTMTHEEVLTQVFHTLGLDTEADSPGRQIVAHHGQSLVKAIQMAIKAGDPAAAELVAAECVVLAETKDHQNWELIGRVAEQGGQHARVLRQAYQAVEEQEDHHLYHTAGWARELWLQALGMPAVLPPPEERKNVETAIGAARAENARGDYL</sequence>
<evidence type="ECO:0008006" key="3">
    <source>
        <dbReference type="Google" id="ProtNLM"/>
    </source>
</evidence>
<dbReference type="STRING" id="266128.ABB25_10175"/>
<gene>
    <name evidence="1" type="ORF">ABB25_10175</name>
</gene>
<dbReference type="PATRIC" id="fig|266128.3.peg.907"/>
<accession>A0A0R0BU30</accession>
<proteinExistence type="predicted"/>
<protein>
    <recommendedName>
        <fullName evidence="3">DUF892 family protein</fullName>
    </recommendedName>
</protein>
<dbReference type="Gene3D" id="1.20.1260.10">
    <property type="match status" value="1"/>
</dbReference>
<dbReference type="Proteomes" id="UP000051254">
    <property type="component" value="Unassembled WGS sequence"/>
</dbReference>